<feature type="transmembrane region" description="Helical" evidence="1">
    <location>
        <begin position="389"/>
        <end position="409"/>
    </location>
</feature>
<dbReference type="EMBL" id="FUXI01000006">
    <property type="protein sequence ID" value="SJZ54641.1"/>
    <property type="molecule type" value="Genomic_DNA"/>
</dbReference>
<feature type="transmembrane region" description="Helical" evidence="1">
    <location>
        <begin position="136"/>
        <end position="157"/>
    </location>
</feature>
<feature type="transmembrane region" description="Helical" evidence="1">
    <location>
        <begin position="235"/>
        <end position="259"/>
    </location>
</feature>
<dbReference type="OrthoDB" id="9815466at2"/>
<feature type="transmembrane region" description="Helical" evidence="1">
    <location>
        <begin position="12"/>
        <end position="31"/>
    </location>
</feature>
<dbReference type="PANTHER" id="PTHR38454">
    <property type="entry name" value="INTEGRAL MEMBRANE PROTEIN-RELATED"/>
    <property type="match status" value="1"/>
</dbReference>
<feature type="transmembrane region" description="Helical" evidence="1">
    <location>
        <begin position="182"/>
        <end position="214"/>
    </location>
</feature>
<dbReference type="RefSeq" id="WP_078806637.1">
    <property type="nucleotide sequence ID" value="NZ_FUXI01000006.1"/>
</dbReference>
<accession>A0A1T4LJ29</accession>
<dbReference type="InterPro" id="IPR018580">
    <property type="entry name" value="Uncharacterised_YfhO"/>
</dbReference>
<proteinExistence type="predicted"/>
<feature type="transmembrane region" description="Helical" evidence="1">
    <location>
        <begin position="429"/>
        <end position="450"/>
    </location>
</feature>
<name>A0A1T4LJ29_9ENTE</name>
<feature type="transmembrane region" description="Helical" evidence="1">
    <location>
        <begin position="105"/>
        <end position="124"/>
    </location>
</feature>
<feature type="transmembrane region" description="Helical" evidence="1">
    <location>
        <begin position="357"/>
        <end position="377"/>
    </location>
</feature>
<gene>
    <name evidence="2" type="ORF">SAMN02745116_00678</name>
</gene>
<feature type="transmembrane region" description="Helical" evidence="1">
    <location>
        <begin position="457"/>
        <end position="475"/>
    </location>
</feature>
<dbReference type="Pfam" id="PF09586">
    <property type="entry name" value="YfhO"/>
    <property type="match status" value="1"/>
</dbReference>
<feature type="transmembrane region" description="Helical" evidence="1">
    <location>
        <begin position="301"/>
        <end position="318"/>
    </location>
</feature>
<protein>
    <submittedName>
        <fullName evidence="2">Uncharacterized membrane protein YfhO</fullName>
    </submittedName>
</protein>
<evidence type="ECO:0000256" key="1">
    <source>
        <dbReference type="SAM" id="Phobius"/>
    </source>
</evidence>
<evidence type="ECO:0000313" key="3">
    <source>
        <dbReference type="Proteomes" id="UP000190328"/>
    </source>
</evidence>
<dbReference type="PANTHER" id="PTHR38454:SF1">
    <property type="entry name" value="INTEGRAL MEMBRANE PROTEIN"/>
    <property type="match status" value="1"/>
</dbReference>
<dbReference type="AlphaFoldDB" id="A0A1T4LJ29"/>
<dbReference type="STRING" id="263852.SAMN02745116_00678"/>
<organism evidence="2 3">
    <name type="scientific">Pilibacter termitis</name>
    <dbReference type="NCBI Taxonomy" id="263852"/>
    <lineage>
        <taxon>Bacteria</taxon>
        <taxon>Bacillati</taxon>
        <taxon>Bacillota</taxon>
        <taxon>Bacilli</taxon>
        <taxon>Lactobacillales</taxon>
        <taxon>Enterococcaceae</taxon>
        <taxon>Pilibacter</taxon>
    </lineage>
</organism>
<keyword evidence="1" id="KW-1133">Transmembrane helix</keyword>
<evidence type="ECO:0000313" key="2">
    <source>
        <dbReference type="EMBL" id="SJZ54641.1"/>
    </source>
</evidence>
<dbReference type="Proteomes" id="UP000190328">
    <property type="component" value="Unassembled WGS sequence"/>
</dbReference>
<feature type="transmembrane region" description="Helical" evidence="1">
    <location>
        <begin position="325"/>
        <end position="351"/>
    </location>
</feature>
<keyword evidence="3" id="KW-1185">Reference proteome</keyword>
<reference evidence="2 3" key="1">
    <citation type="submission" date="2017-02" db="EMBL/GenBank/DDBJ databases">
        <authorList>
            <person name="Peterson S.W."/>
        </authorList>
    </citation>
    <scope>NUCLEOTIDE SEQUENCE [LARGE SCALE GENOMIC DNA]</scope>
    <source>
        <strain evidence="2 3">ATCC BAA-1030</strain>
    </source>
</reference>
<keyword evidence="1" id="KW-0812">Transmembrane</keyword>
<sequence>MKLNKRTIGLNVLSFLLPLFCLTILFSILQITPFGQKNLMISDLGTQYTPFFSYLKEIFSGKESWIYSFSVGMGDNFLPLTAYYLMSPFNLLFLLVDSWNLDTMVSIVLMLKISCMSIMMFTYLRKSHEKAELSQVFFSLAYALSGFVGIYATNIMWLDGLIFFPLVVLGIERLIDKGHGKFYMFMLFCTIVTNYYLGYMTCLFSVCYYVYYSLKQTEIHSIKEYLITRQPSRLCFLKYSIFGGVLSSFILVPALVGMIKTGKGEFQLDTYAPYPKFSTEFFMQLGFDNTDYTTRLEHLPSFYVGLLTLFLVFLLFQLKMSKKELFLRIGLILALFLSFFVQSFNAVWHMFQETAGFPYRNSFMLSFVLLVFAYDAWVRREEVTKKQVVRTGVILASLLAIGYLSMYGLSKSLDYEALPIETQDYYRSFTLNFHLLALSLIFLLGYVMIFMQKRSKYSLFALLMLLLVDVNLNFFQMMRATPFGDAVVFTQKERELNYLTTELSDILHTRDDDFYRINNEVYGIDNGYNQALSSHYYSIPNYSSTLNNNLRKTLKKLGLFSRNERRISDVGLTPFTSYLLDIEYVFTESRWGNTEPVAQRNNYYAYKNQAADSAVGYFFDDDLLDLKLESEKPYENQEKLAKIAMNDENFTLFEPVELKQKGMESWTFSVKELGQLYLYLPDERFEELEVWVNDEKIAPRINVNHSALIRLGTAKTDKEYTIEVMGLKKTEDIYSAIRLMPAAKSSQVSETLAKGSYKAKYIAKDNFFSGNVRAEKDGVLFTSIPYDSEWLAQLDGKPAKVIPVLNGAFVGIKLSKGEHSVSFRYLPKSFLLGVGITGFAFVSLLILEFTDRRKKLNLR</sequence>
<feature type="transmembrane region" description="Helical" evidence="1">
    <location>
        <begin position="830"/>
        <end position="849"/>
    </location>
</feature>
<keyword evidence="1" id="KW-0472">Membrane</keyword>